<proteinExistence type="predicted"/>
<dbReference type="GeneID" id="34445143"/>
<gene>
    <name evidence="1" type="ORF">ABOM_001753</name>
</gene>
<dbReference type="EMBL" id="LYCR01000008">
    <property type="protein sequence ID" value="OGM49584.1"/>
    <property type="molecule type" value="Genomic_DNA"/>
</dbReference>
<dbReference type="OrthoDB" id="10261408at2759"/>
<reference evidence="1 2" key="1">
    <citation type="journal article" date="2016" name="Genome Biol. Evol.">
        <title>Draft genome sequence of an aflatoxigenic Aspergillus species, A. bombycis.</title>
        <authorList>
            <person name="Moore G.G."/>
            <person name="Mack B.M."/>
            <person name="Beltz S.B."/>
            <person name="Gilbert M.K."/>
        </authorList>
    </citation>
    <scope>NUCLEOTIDE SEQUENCE [LARGE SCALE GENOMIC DNA]</scope>
    <source>
        <strain evidence="2">NRRL 26010</strain>
    </source>
</reference>
<protein>
    <submittedName>
        <fullName evidence="1">C2H2 type zinc finger domain protein</fullName>
    </submittedName>
</protein>
<evidence type="ECO:0000313" key="2">
    <source>
        <dbReference type="Proteomes" id="UP000179179"/>
    </source>
</evidence>
<keyword evidence="2" id="KW-1185">Reference proteome</keyword>
<sequence>MLARYHPGDLADFVWVGIEEVKRFDLALFRVCKSISLDTGRTHLEHHHDISGTNWQVTASELQFPVPKNDLIWNAVTANEWKSATTEGMERVNLSDSMQSQWISNSTELLQLT</sequence>
<organism evidence="1 2">
    <name type="scientific">Aspergillus bombycis</name>
    <dbReference type="NCBI Taxonomy" id="109264"/>
    <lineage>
        <taxon>Eukaryota</taxon>
        <taxon>Fungi</taxon>
        <taxon>Dikarya</taxon>
        <taxon>Ascomycota</taxon>
        <taxon>Pezizomycotina</taxon>
        <taxon>Eurotiomycetes</taxon>
        <taxon>Eurotiomycetidae</taxon>
        <taxon>Eurotiales</taxon>
        <taxon>Aspergillaceae</taxon>
        <taxon>Aspergillus</taxon>
    </lineage>
</organism>
<dbReference type="STRING" id="109264.A0A1F8ACW4"/>
<dbReference type="AlphaFoldDB" id="A0A1F8ACW4"/>
<dbReference type="Proteomes" id="UP000179179">
    <property type="component" value="Unassembled WGS sequence"/>
</dbReference>
<name>A0A1F8ACW4_9EURO</name>
<evidence type="ECO:0000313" key="1">
    <source>
        <dbReference type="EMBL" id="OGM49584.1"/>
    </source>
</evidence>
<comment type="caution">
    <text evidence="1">The sequence shown here is derived from an EMBL/GenBank/DDBJ whole genome shotgun (WGS) entry which is preliminary data.</text>
</comment>
<dbReference type="RefSeq" id="XP_022393301.1">
    <property type="nucleotide sequence ID" value="XM_022528883.1"/>
</dbReference>
<accession>A0A1F8ACW4</accession>